<dbReference type="ExpressionAtlas" id="S4R1P0">
    <property type="expression patterns" value="baseline and differential"/>
</dbReference>
<dbReference type="MGI" id="MGI:1345280">
    <property type="gene designation" value="Slc30a3"/>
</dbReference>
<evidence type="ECO:0000313" key="2">
    <source>
        <dbReference type="Ensembl" id="ENSMUSP00000144574.2"/>
    </source>
</evidence>
<dbReference type="VEuPathDB" id="HostDB:ENSMUSG00000029151"/>
<gene>
    <name evidence="2 3" type="primary">Slc30a3</name>
</gene>
<evidence type="ECO:0000313" key="4">
    <source>
        <dbReference type="Proteomes" id="UP000000589"/>
    </source>
</evidence>
<dbReference type="ProteomicsDB" id="354963"/>
<reference evidence="2" key="3">
    <citation type="submission" date="2025-08" db="UniProtKB">
        <authorList>
            <consortium name="Ensembl"/>
        </authorList>
    </citation>
    <scope>IDENTIFICATION</scope>
    <source>
        <strain evidence="2">C57BL/6J</strain>
    </source>
</reference>
<keyword evidence="4" id="KW-1185">Reference proteome</keyword>
<accession>S4R1P0</accession>
<evidence type="ECO:0000256" key="1">
    <source>
        <dbReference type="SAM" id="MobiDB-lite"/>
    </source>
</evidence>
<organism evidence="2 4">
    <name type="scientific">Mus musculus</name>
    <name type="common">Mouse</name>
    <dbReference type="NCBI Taxonomy" id="10090"/>
    <lineage>
        <taxon>Eukaryota</taxon>
        <taxon>Metazoa</taxon>
        <taxon>Chordata</taxon>
        <taxon>Craniata</taxon>
        <taxon>Vertebrata</taxon>
        <taxon>Euteleostomi</taxon>
        <taxon>Mammalia</taxon>
        <taxon>Eutheria</taxon>
        <taxon>Euarchontoglires</taxon>
        <taxon>Glires</taxon>
        <taxon>Rodentia</taxon>
        <taxon>Myomorpha</taxon>
        <taxon>Muroidea</taxon>
        <taxon>Muridae</taxon>
        <taxon>Murinae</taxon>
        <taxon>Mus</taxon>
        <taxon>Mus</taxon>
    </lineage>
</organism>
<name>S4R1P0_MOUSE</name>
<protein>
    <submittedName>
        <fullName evidence="2">Solute carrier family 30 (zinc transporter), member 3</fullName>
    </submittedName>
</protein>
<dbReference type="GeneTree" id="ENSGT00940000161480"/>
<proteinExistence type="evidence at protein level"/>
<dbReference type="Ensembl" id="ENSMUST00000202731.2">
    <property type="protein sequence ID" value="ENSMUSP00000144574.2"/>
    <property type="gene ID" value="ENSMUSG00000029151.15"/>
</dbReference>
<evidence type="ECO:0007829" key="5">
    <source>
        <dbReference type="ProteomicsDB" id="S4R1P0"/>
    </source>
</evidence>
<reference evidence="2 4" key="2">
    <citation type="journal article" date="2011" name="PLoS Biol.">
        <title>Modernizing reference genome assemblies.</title>
        <authorList>
            <person name="Church D.M."/>
            <person name="Schneider V.A."/>
            <person name="Graves T."/>
            <person name="Auger K."/>
            <person name="Cunningham F."/>
            <person name="Bouk N."/>
            <person name="Chen H.C."/>
            <person name="Agarwala R."/>
            <person name="McLaren W.M."/>
            <person name="Ritchie G.R."/>
            <person name="Albracht D."/>
            <person name="Kremitzki M."/>
            <person name="Rock S."/>
            <person name="Kotkiewicz H."/>
            <person name="Kremitzki C."/>
            <person name="Wollam A."/>
            <person name="Trani L."/>
            <person name="Fulton L."/>
            <person name="Fulton R."/>
            <person name="Matthews L."/>
            <person name="Whitehead S."/>
            <person name="Chow W."/>
            <person name="Torrance J."/>
            <person name="Dunn M."/>
            <person name="Harden G."/>
            <person name="Threadgold G."/>
            <person name="Wood J."/>
            <person name="Collins J."/>
            <person name="Heath P."/>
            <person name="Griffiths G."/>
            <person name="Pelan S."/>
            <person name="Grafham D."/>
            <person name="Eichler E.E."/>
            <person name="Weinstock G."/>
            <person name="Mardis E.R."/>
            <person name="Wilson R.K."/>
            <person name="Howe K."/>
            <person name="Flicek P."/>
            <person name="Hubbard T."/>
        </authorList>
    </citation>
    <scope>NUCLEOTIDE SEQUENCE [LARGE SCALE GENOMIC DNA]</scope>
    <source>
        <strain evidence="2 4">C57BL/6J</strain>
    </source>
</reference>
<feature type="region of interest" description="Disordered" evidence="1">
    <location>
        <begin position="1"/>
        <end position="32"/>
    </location>
</feature>
<keyword evidence="5" id="KW-1267">Proteomics identification</keyword>
<sequence length="60" mass="6138">MEPSLATGGSETTRLVSARDRSSAGGGLRLKRDSGSFGLCGLPLDSHWHPPVPGLPPPAS</sequence>
<dbReference type="AlphaFoldDB" id="S4R1P0"/>
<dbReference type="AGR" id="MGI:1345280"/>
<dbReference type="Antibodypedia" id="47345">
    <property type="antibodies" value="153 antibodies from 24 providers"/>
</dbReference>
<dbReference type="Bgee" id="ENSMUSG00000029151">
    <property type="expression patterns" value="Expressed in entorhinal cortex and 145 other cell types or tissues"/>
</dbReference>
<dbReference type="HOGENOM" id="CLU_2941136_0_0_1"/>
<evidence type="ECO:0000313" key="3">
    <source>
        <dbReference type="MGI" id="MGI:1345280"/>
    </source>
</evidence>
<reference evidence="2" key="4">
    <citation type="submission" date="2025-09" db="UniProtKB">
        <authorList>
            <consortium name="Ensembl"/>
        </authorList>
    </citation>
    <scope>IDENTIFICATION</scope>
    <source>
        <strain evidence="2">C57BL/6J</strain>
    </source>
</reference>
<dbReference type="PeptideAtlas" id="S4R1P0"/>
<reference evidence="2 4" key="1">
    <citation type="journal article" date="2009" name="PLoS Biol.">
        <title>Lineage-specific biology revealed by a finished genome assembly of the mouse.</title>
        <authorList>
            <consortium name="Mouse Genome Sequencing Consortium"/>
            <person name="Church D.M."/>
            <person name="Goodstadt L."/>
            <person name="Hillier L.W."/>
            <person name="Zody M.C."/>
            <person name="Goldstein S."/>
            <person name="She X."/>
            <person name="Bult C.J."/>
            <person name="Agarwala R."/>
            <person name="Cherry J.L."/>
            <person name="DiCuccio M."/>
            <person name="Hlavina W."/>
            <person name="Kapustin Y."/>
            <person name="Meric P."/>
            <person name="Maglott D."/>
            <person name="Birtle Z."/>
            <person name="Marques A.C."/>
            <person name="Graves T."/>
            <person name="Zhou S."/>
            <person name="Teague B."/>
            <person name="Potamousis K."/>
            <person name="Churas C."/>
            <person name="Place M."/>
            <person name="Herschleb J."/>
            <person name="Runnheim R."/>
            <person name="Forrest D."/>
            <person name="Amos-Landgraf J."/>
            <person name="Schwartz D.C."/>
            <person name="Cheng Z."/>
            <person name="Lindblad-Toh K."/>
            <person name="Eichler E.E."/>
            <person name="Ponting C.P."/>
        </authorList>
    </citation>
    <scope>NUCLEOTIDE SEQUENCE [LARGE SCALE GENOMIC DNA]</scope>
    <source>
        <strain evidence="2 4">C57BL/6J</strain>
    </source>
</reference>
<dbReference type="Proteomes" id="UP000000589">
    <property type="component" value="Chromosome 5"/>
</dbReference>